<accession>A0A9D4K8S7</accession>
<comment type="caution">
    <text evidence="1">The sequence shown here is derived from an EMBL/GenBank/DDBJ whole genome shotgun (WGS) entry which is preliminary data.</text>
</comment>
<sequence length="63" mass="7154">MTLAIYSVEFHPSSGCNDSSGFSLVAWLVVIRQHVYATSYTGYCSRVTHVCLTYRVHRVRLNT</sequence>
<dbReference type="EMBL" id="JAIWYP010000004">
    <property type="protein sequence ID" value="KAH3835223.1"/>
    <property type="molecule type" value="Genomic_DNA"/>
</dbReference>
<keyword evidence="2" id="KW-1185">Reference proteome</keyword>
<reference evidence="1" key="1">
    <citation type="journal article" date="2019" name="bioRxiv">
        <title>The Genome of the Zebra Mussel, Dreissena polymorpha: A Resource for Invasive Species Research.</title>
        <authorList>
            <person name="McCartney M.A."/>
            <person name="Auch B."/>
            <person name="Kono T."/>
            <person name="Mallez S."/>
            <person name="Zhang Y."/>
            <person name="Obille A."/>
            <person name="Becker A."/>
            <person name="Abrahante J.E."/>
            <person name="Garbe J."/>
            <person name="Badalamenti J.P."/>
            <person name="Herman A."/>
            <person name="Mangelson H."/>
            <person name="Liachko I."/>
            <person name="Sullivan S."/>
            <person name="Sone E.D."/>
            <person name="Koren S."/>
            <person name="Silverstein K.A.T."/>
            <person name="Beckman K.B."/>
            <person name="Gohl D.M."/>
        </authorList>
    </citation>
    <scope>NUCLEOTIDE SEQUENCE</scope>
    <source>
        <strain evidence="1">Duluth1</strain>
        <tissue evidence="1">Whole animal</tissue>
    </source>
</reference>
<organism evidence="1 2">
    <name type="scientific">Dreissena polymorpha</name>
    <name type="common">Zebra mussel</name>
    <name type="synonym">Mytilus polymorpha</name>
    <dbReference type="NCBI Taxonomy" id="45954"/>
    <lineage>
        <taxon>Eukaryota</taxon>
        <taxon>Metazoa</taxon>
        <taxon>Spiralia</taxon>
        <taxon>Lophotrochozoa</taxon>
        <taxon>Mollusca</taxon>
        <taxon>Bivalvia</taxon>
        <taxon>Autobranchia</taxon>
        <taxon>Heteroconchia</taxon>
        <taxon>Euheterodonta</taxon>
        <taxon>Imparidentia</taxon>
        <taxon>Neoheterodontei</taxon>
        <taxon>Myida</taxon>
        <taxon>Dreissenoidea</taxon>
        <taxon>Dreissenidae</taxon>
        <taxon>Dreissena</taxon>
    </lineage>
</organism>
<evidence type="ECO:0000313" key="2">
    <source>
        <dbReference type="Proteomes" id="UP000828390"/>
    </source>
</evidence>
<reference evidence="1" key="2">
    <citation type="submission" date="2020-11" db="EMBL/GenBank/DDBJ databases">
        <authorList>
            <person name="McCartney M.A."/>
            <person name="Auch B."/>
            <person name="Kono T."/>
            <person name="Mallez S."/>
            <person name="Becker A."/>
            <person name="Gohl D.M."/>
            <person name="Silverstein K.A.T."/>
            <person name="Koren S."/>
            <person name="Bechman K.B."/>
            <person name="Herman A."/>
            <person name="Abrahante J.E."/>
            <person name="Garbe J."/>
        </authorList>
    </citation>
    <scope>NUCLEOTIDE SEQUENCE</scope>
    <source>
        <strain evidence="1">Duluth1</strain>
        <tissue evidence="1">Whole animal</tissue>
    </source>
</reference>
<dbReference type="Proteomes" id="UP000828390">
    <property type="component" value="Unassembled WGS sequence"/>
</dbReference>
<gene>
    <name evidence="1" type="ORF">DPMN_108571</name>
</gene>
<protein>
    <submittedName>
        <fullName evidence="1">Uncharacterized protein</fullName>
    </submittedName>
</protein>
<proteinExistence type="predicted"/>
<evidence type="ECO:0000313" key="1">
    <source>
        <dbReference type="EMBL" id="KAH3835223.1"/>
    </source>
</evidence>
<dbReference type="AlphaFoldDB" id="A0A9D4K8S7"/>
<name>A0A9D4K8S7_DREPO</name>